<evidence type="ECO:0000313" key="5">
    <source>
        <dbReference type="EMBL" id="TEB06048.1"/>
    </source>
</evidence>
<dbReference type="Proteomes" id="UP000298324">
    <property type="component" value="Unassembled WGS sequence"/>
</dbReference>
<feature type="modified residue" description="4-aspartylphosphate" evidence="3">
    <location>
        <position position="66"/>
    </location>
</feature>
<dbReference type="InterPro" id="IPR011006">
    <property type="entry name" value="CheY-like_superfamily"/>
</dbReference>
<evidence type="ECO:0000256" key="2">
    <source>
        <dbReference type="ARBA" id="ARBA00024867"/>
    </source>
</evidence>
<accession>A0A4Y7RAN8</accession>
<name>A0A4Y7RAN8_9FIRM</name>
<dbReference type="Gene3D" id="3.40.50.2300">
    <property type="match status" value="1"/>
</dbReference>
<comment type="function">
    <text evidence="2">May play the central regulatory role in sporulation. It may be an element of the effector pathway responsible for the activation of sporulation genes in response to nutritional stress. Spo0A may act in concert with spo0H (a sigma factor) to control the expression of some genes that are critical to the sporulation process.</text>
</comment>
<dbReference type="Pfam" id="PF00072">
    <property type="entry name" value="Response_reg"/>
    <property type="match status" value="1"/>
</dbReference>
<evidence type="ECO:0000313" key="6">
    <source>
        <dbReference type="Proteomes" id="UP000298324"/>
    </source>
</evidence>
<comment type="caution">
    <text evidence="5">The sequence shown here is derived from an EMBL/GenBank/DDBJ whole genome shotgun (WGS) entry which is preliminary data.</text>
</comment>
<dbReference type="PROSITE" id="PS50110">
    <property type="entry name" value="RESPONSE_REGULATORY"/>
    <property type="match status" value="1"/>
</dbReference>
<dbReference type="RefSeq" id="WP_190258671.1">
    <property type="nucleotide sequence ID" value="NZ_QFGA01000002.1"/>
</dbReference>
<sequence>MLCNLIIEGVSGFGSKSLIINDKSLKRRLIRYALSKHGYEIVGEIRKGYEAVSLYNECRPDLVAIDISMHQYYQGAMVIFLIDSKARNIILEDTKNQDLNIKVLEPGEMDYEVKPPDDNQFLEAI</sequence>
<evidence type="ECO:0000256" key="3">
    <source>
        <dbReference type="PROSITE-ProRule" id="PRU00169"/>
    </source>
</evidence>
<dbReference type="InterPro" id="IPR001789">
    <property type="entry name" value="Sig_transdc_resp-reg_receiver"/>
</dbReference>
<proteinExistence type="predicted"/>
<reference evidence="5 6" key="1">
    <citation type="journal article" date="2018" name="Environ. Microbiol.">
        <title>Novel energy conservation strategies and behaviour of Pelotomaculum schinkii driving syntrophic propionate catabolism.</title>
        <authorList>
            <person name="Hidalgo-Ahumada C.A.P."/>
            <person name="Nobu M.K."/>
            <person name="Narihiro T."/>
            <person name="Tamaki H."/>
            <person name="Liu W.T."/>
            <person name="Kamagata Y."/>
            <person name="Stams A.J.M."/>
            <person name="Imachi H."/>
            <person name="Sousa D.Z."/>
        </authorList>
    </citation>
    <scope>NUCLEOTIDE SEQUENCE [LARGE SCALE GENOMIC DNA]</scope>
    <source>
        <strain evidence="5 6">HH</strain>
    </source>
</reference>
<gene>
    <name evidence="5" type="primary">cheY_1</name>
    <name evidence="5" type="ORF">Psch_03090</name>
</gene>
<evidence type="ECO:0000256" key="1">
    <source>
        <dbReference type="ARBA" id="ARBA00018672"/>
    </source>
</evidence>
<organism evidence="5 6">
    <name type="scientific">Pelotomaculum schinkii</name>
    <dbReference type="NCBI Taxonomy" id="78350"/>
    <lineage>
        <taxon>Bacteria</taxon>
        <taxon>Bacillati</taxon>
        <taxon>Bacillota</taxon>
        <taxon>Clostridia</taxon>
        <taxon>Eubacteriales</taxon>
        <taxon>Desulfotomaculaceae</taxon>
        <taxon>Pelotomaculum</taxon>
    </lineage>
</organism>
<keyword evidence="3" id="KW-0597">Phosphoprotein</keyword>
<dbReference type="AlphaFoldDB" id="A0A4Y7RAN8"/>
<dbReference type="SUPFAM" id="SSF52172">
    <property type="entry name" value="CheY-like"/>
    <property type="match status" value="1"/>
</dbReference>
<feature type="domain" description="Response regulatory" evidence="4">
    <location>
        <begin position="16"/>
        <end position="125"/>
    </location>
</feature>
<dbReference type="EMBL" id="QFGA01000002">
    <property type="protein sequence ID" value="TEB06048.1"/>
    <property type="molecule type" value="Genomic_DNA"/>
</dbReference>
<evidence type="ECO:0000259" key="4">
    <source>
        <dbReference type="PROSITE" id="PS50110"/>
    </source>
</evidence>
<keyword evidence="6" id="KW-1185">Reference proteome</keyword>
<protein>
    <recommendedName>
        <fullName evidence="1">Stage 0 sporulation protein A homolog</fullName>
    </recommendedName>
</protein>
<dbReference type="GO" id="GO:0000160">
    <property type="term" value="P:phosphorelay signal transduction system"/>
    <property type="evidence" value="ECO:0007669"/>
    <property type="project" value="InterPro"/>
</dbReference>